<dbReference type="RefSeq" id="WP_012114848.1">
    <property type="nucleotide sequence ID" value="NZ_QXDC01000005.1"/>
</dbReference>
<protein>
    <recommendedName>
        <fullName evidence="3">DUF932 domain-containing protein</fullName>
    </recommendedName>
</protein>
<evidence type="ECO:0000313" key="2">
    <source>
        <dbReference type="Proteomes" id="UP000266568"/>
    </source>
</evidence>
<evidence type="ECO:0008006" key="3">
    <source>
        <dbReference type="Google" id="ProtNLM"/>
    </source>
</evidence>
<dbReference type="AlphaFoldDB" id="A0A397NNE1"/>
<dbReference type="OrthoDB" id="7215872at2"/>
<organism evidence="1 2">
    <name type="scientific">Hephaestia caeni</name>
    <dbReference type="NCBI Taxonomy" id="645617"/>
    <lineage>
        <taxon>Bacteria</taxon>
        <taxon>Pseudomonadati</taxon>
        <taxon>Pseudomonadota</taxon>
        <taxon>Alphaproteobacteria</taxon>
        <taxon>Sphingomonadales</taxon>
        <taxon>Sphingomonadaceae</taxon>
        <taxon>Hephaestia</taxon>
    </lineage>
</organism>
<evidence type="ECO:0000313" key="1">
    <source>
        <dbReference type="EMBL" id="RIA36777.1"/>
    </source>
</evidence>
<keyword evidence="2" id="KW-1185">Reference proteome</keyword>
<gene>
    <name evidence="1" type="ORF">DFR49_4066</name>
</gene>
<accession>A0A397NNE1</accession>
<name>A0A397NNE1_9SPHN</name>
<reference evidence="1 2" key="1">
    <citation type="submission" date="2018-08" db="EMBL/GenBank/DDBJ databases">
        <title>Genomic Encyclopedia of Type Strains, Phase IV (KMG-IV): sequencing the most valuable type-strain genomes for metagenomic binning, comparative biology and taxonomic classification.</title>
        <authorList>
            <person name="Goeker M."/>
        </authorList>
    </citation>
    <scope>NUCLEOTIDE SEQUENCE [LARGE SCALE GENOMIC DNA]</scope>
    <source>
        <strain evidence="1 2">DSM 25527</strain>
    </source>
</reference>
<comment type="caution">
    <text evidence="1">The sequence shown here is derived from an EMBL/GenBank/DDBJ whole genome shotgun (WGS) entry which is preliminary data.</text>
</comment>
<dbReference type="Proteomes" id="UP000266568">
    <property type="component" value="Unassembled WGS sequence"/>
</dbReference>
<proteinExistence type="predicted"/>
<dbReference type="EMBL" id="QXDC01000005">
    <property type="protein sequence ID" value="RIA36777.1"/>
    <property type="molecule type" value="Genomic_DNA"/>
</dbReference>
<sequence>MTQINIVAEQDAFGAPPVSAGYKVDISRGERIGRVSSEWFSRPDDERYLSLSALHAAVRARADRAAARTVESRAIRVEASRDDAERLALIVPGREEPIAPTHWSFGQMCSLIGAPAGYMRQLPAPLAGINMQHGLLSHRAELVKTLEADDGRIELRAVTGPDYGRIWDHELVAAIMKIAGDGTGDTCWKVPGLLDWSTMTHNPFVEVTKDTTTLYASDRDVFLFLVDDTHPIEAGRLPNGDPDLYFRGFYCWNSEVGSKTLGMASFYLRAVCMNRNIWGAEGFEEISIRHSKFASHRFAHQAAPALERFATSSPAPFLAGIRAAREQVVARKDEDRESFLRRRGFSRPETEKIIATVLEEEGRPPESIFDFVQGITALARAKPHQDARLELEGKAAKLLSSVR</sequence>